<dbReference type="Gene3D" id="2.120.10.80">
    <property type="entry name" value="Kelch-type beta propeller"/>
    <property type="match status" value="1"/>
</dbReference>
<sequence>MRERGERPAAAALPGGRAFVVGGHDGASSLASVEYCHLRPDWQETAAQNAKFWKPVTSMLSPRSFWAQQNSRVQ</sequence>
<name>A0A183SQH3_SCHSO</name>
<dbReference type="EMBL" id="UYSU01033703">
    <property type="protein sequence ID" value="VDL92856.1"/>
    <property type="molecule type" value="Genomic_DNA"/>
</dbReference>
<dbReference type="InterPro" id="IPR015915">
    <property type="entry name" value="Kelch-typ_b-propeller"/>
</dbReference>
<gene>
    <name evidence="1" type="ORF">SSLN_LOCUS6471</name>
</gene>
<dbReference type="WBParaSite" id="SSLN_0000667701-mRNA-1">
    <property type="protein sequence ID" value="SSLN_0000667701-mRNA-1"/>
    <property type="gene ID" value="SSLN_0000667701"/>
</dbReference>
<organism evidence="3">
    <name type="scientific">Schistocephalus solidus</name>
    <name type="common">Tapeworm</name>
    <dbReference type="NCBI Taxonomy" id="70667"/>
    <lineage>
        <taxon>Eukaryota</taxon>
        <taxon>Metazoa</taxon>
        <taxon>Spiralia</taxon>
        <taxon>Lophotrochozoa</taxon>
        <taxon>Platyhelminthes</taxon>
        <taxon>Cestoda</taxon>
        <taxon>Eucestoda</taxon>
        <taxon>Diphyllobothriidea</taxon>
        <taxon>Diphyllobothriidae</taxon>
        <taxon>Schistocephalus</taxon>
    </lineage>
</organism>
<protein>
    <submittedName>
        <fullName evidence="1 3">Uncharacterized protein</fullName>
    </submittedName>
</protein>
<evidence type="ECO:0000313" key="2">
    <source>
        <dbReference type="Proteomes" id="UP000275846"/>
    </source>
</evidence>
<dbReference type="Proteomes" id="UP000275846">
    <property type="component" value="Unassembled WGS sequence"/>
</dbReference>
<dbReference type="AlphaFoldDB" id="A0A183SQH3"/>
<dbReference type="SUPFAM" id="SSF117281">
    <property type="entry name" value="Kelch motif"/>
    <property type="match status" value="1"/>
</dbReference>
<evidence type="ECO:0000313" key="3">
    <source>
        <dbReference type="WBParaSite" id="SSLN_0000667701-mRNA-1"/>
    </source>
</evidence>
<keyword evidence="2" id="KW-1185">Reference proteome</keyword>
<reference evidence="3" key="1">
    <citation type="submission" date="2016-06" db="UniProtKB">
        <authorList>
            <consortium name="WormBaseParasite"/>
        </authorList>
    </citation>
    <scope>IDENTIFICATION</scope>
</reference>
<evidence type="ECO:0000313" key="1">
    <source>
        <dbReference type="EMBL" id="VDL92856.1"/>
    </source>
</evidence>
<proteinExistence type="predicted"/>
<reference evidence="1 2" key="2">
    <citation type="submission" date="2018-11" db="EMBL/GenBank/DDBJ databases">
        <authorList>
            <consortium name="Pathogen Informatics"/>
        </authorList>
    </citation>
    <scope>NUCLEOTIDE SEQUENCE [LARGE SCALE GENOMIC DNA]</scope>
    <source>
        <strain evidence="1 2">NST_G2</strain>
    </source>
</reference>
<accession>A0A183SQH3</accession>